<feature type="region of interest" description="Disordered" evidence="1">
    <location>
        <begin position="1"/>
        <end position="51"/>
    </location>
</feature>
<organism evidence="2 3">
    <name type="scientific">Sodiomyces alkalinus (strain CBS 110278 / VKM F-3762 / F11)</name>
    <name type="common">Alkaliphilic filamentous fungus</name>
    <dbReference type="NCBI Taxonomy" id="1314773"/>
    <lineage>
        <taxon>Eukaryota</taxon>
        <taxon>Fungi</taxon>
        <taxon>Dikarya</taxon>
        <taxon>Ascomycota</taxon>
        <taxon>Pezizomycotina</taxon>
        <taxon>Sordariomycetes</taxon>
        <taxon>Hypocreomycetidae</taxon>
        <taxon>Glomerellales</taxon>
        <taxon>Plectosphaerellaceae</taxon>
        <taxon>Sodiomyces</taxon>
    </lineage>
</organism>
<dbReference type="STRING" id="1314773.A0A3N2PT86"/>
<dbReference type="GeneID" id="39575935"/>
<dbReference type="OrthoDB" id="2122308at2759"/>
<proteinExistence type="predicted"/>
<feature type="non-terminal residue" evidence="2">
    <location>
        <position position="1"/>
    </location>
</feature>
<dbReference type="AlphaFoldDB" id="A0A3N2PT86"/>
<feature type="compositionally biased region" description="Basic and acidic residues" evidence="1">
    <location>
        <begin position="1"/>
        <end position="12"/>
    </location>
</feature>
<dbReference type="Proteomes" id="UP000272025">
    <property type="component" value="Unassembled WGS sequence"/>
</dbReference>
<protein>
    <recommendedName>
        <fullName evidence="4">Hyaluronan/mRNA-binding protein domain-containing protein</fullName>
    </recommendedName>
</protein>
<evidence type="ECO:0000313" key="3">
    <source>
        <dbReference type="Proteomes" id="UP000272025"/>
    </source>
</evidence>
<name>A0A3N2PT86_SODAK</name>
<evidence type="ECO:0008006" key="4">
    <source>
        <dbReference type="Google" id="ProtNLM"/>
    </source>
</evidence>
<sequence length="113" mass="12613">VTRSHKFNDRNHVGLADGTAAPEDHLPRYFGKSGFEGTDPKKIKKQGGGRANWGAVGEEIVDEGDFHFVKARRRSNSSGFAHHIRDFKTKFDVNEPEPVFEESVHGPHEEESG</sequence>
<keyword evidence="3" id="KW-1185">Reference proteome</keyword>
<reference evidence="2 3" key="1">
    <citation type="journal article" date="2018" name="Mol. Ecol.">
        <title>The obligate alkalophilic soda-lake fungus Sodiomyces alkalinus has shifted to a protein diet.</title>
        <authorList>
            <person name="Grum-Grzhimaylo A.A."/>
            <person name="Falkoski D.L."/>
            <person name="van den Heuvel J."/>
            <person name="Valero-Jimenez C.A."/>
            <person name="Min B."/>
            <person name="Choi I.G."/>
            <person name="Lipzen A."/>
            <person name="Daum C.G."/>
            <person name="Aanen D.K."/>
            <person name="Tsang A."/>
            <person name="Henrissat B."/>
            <person name="Bilanenko E.N."/>
            <person name="de Vries R.P."/>
            <person name="van Kan J.A.L."/>
            <person name="Grigoriev I.V."/>
            <person name="Debets A.J.M."/>
        </authorList>
    </citation>
    <scope>NUCLEOTIDE SEQUENCE [LARGE SCALE GENOMIC DNA]</scope>
    <source>
        <strain evidence="2 3">F11</strain>
    </source>
</reference>
<accession>A0A3N2PT86</accession>
<dbReference type="EMBL" id="ML119057">
    <property type="protein sequence ID" value="ROT37733.1"/>
    <property type="molecule type" value="Genomic_DNA"/>
</dbReference>
<gene>
    <name evidence="2" type="ORF">SODALDRAFT_262164</name>
</gene>
<evidence type="ECO:0000256" key="1">
    <source>
        <dbReference type="SAM" id="MobiDB-lite"/>
    </source>
</evidence>
<evidence type="ECO:0000313" key="2">
    <source>
        <dbReference type="EMBL" id="ROT37733.1"/>
    </source>
</evidence>
<feature type="non-terminal residue" evidence="2">
    <location>
        <position position="113"/>
    </location>
</feature>
<dbReference type="RefSeq" id="XP_028465539.1">
    <property type="nucleotide sequence ID" value="XM_028607457.1"/>
</dbReference>